<accession>A0ABV2HS53</accession>
<evidence type="ECO:0000313" key="2">
    <source>
        <dbReference type="Proteomes" id="UP001549036"/>
    </source>
</evidence>
<sequence length="80" mass="8923">MHQGSPIVAAEFYETPLCPAGHLPLKGGDWQLRRRRITRNAGDWRKPARHLISPLEGEMAGRPEGGAARRLSLLAWCIQP</sequence>
<keyword evidence="2" id="KW-1185">Reference proteome</keyword>
<organism evidence="1 2">
    <name type="scientific">Mesorhizobium shonense</name>
    <dbReference type="NCBI Taxonomy" id="1209948"/>
    <lineage>
        <taxon>Bacteria</taxon>
        <taxon>Pseudomonadati</taxon>
        <taxon>Pseudomonadota</taxon>
        <taxon>Alphaproteobacteria</taxon>
        <taxon>Hyphomicrobiales</taxon>
        <taxon>Phyllobacteriaceae</taxon>
        <taxon>Mesorhizobium</taxon>
    </lineage>
</organism>
<reference evidence="1 2" key="1">
    <citation type="submission" date="2024-06" db="EMBL/GenBank/DDBJ databases">
        <title>Genomic Encyclopedia of Type Strains, Phase IV (KMG-IV): sequencing the most valuable type-strain genomes for metagenomic binning, comparative biology and taxonomic classification.</title>
        <authorList>
            <person name="Goeker M."/>
        </authorList>
    </citation>
    <scope>NUCLEOTIDE SEQUENCE [LARGE SCALE GENOMIC DNA]</scope>
    <source>
        <strain evidence="1 2">DSM 29846</strain>
    </source>
</reference>
<evidence type="ECO:0008006" key="3">
    <source>
        <dbReference type="Google" id="ProtNLM"/>
    </source>
</evidence>
<proteinExistence type="predicted"/>
<evidence type="ECO:0000313" key="1">
    <source>
        <dbReference type="EMBL" id="MET3593426.1"/>
    </source>
</evidence>
<comment type="caution">
    <text evidence="1">The sequence shown here is derived from an EMBL/GenBank/DDBJ whole genome shotgun (WGS) entry which is preliminary data.</text>
</comment>
<protein>
    <recommendedName>
        <fullName evidence="3">Lytic murein transglycosylase</fullName>
    </recommendedName>
</protein>
<dbReference type="Proteomes" id="UP001549036">
    <property type="component" value="Unassembled WGS sequence"/>
</dbReference>
<gene>
    <name evidence="1" type="ORF">ABID26_002823</name>
</gene>
<dbReference type="EMBL" id="JBEPLM010000004">
    <property type="protein sequence ID" value="MET3593426.1"/>
    <property type="molecule type" value="Genomic_DNA"/>
</dbReference>
<name>A0ABV2HS53_9HYPH</name>